<evidence type="ECO:0000256" key="1">
    <source>
        <dbReference type="SAM" id="Coils"/>
    </source>
</evidence>
<dbReference type="Gramene" id="Bo7g024100.1">
    <property type="protein sequence ID" value="Bo7g024100.1"/>
    <property type="gene ID" value="Bo7g024100"/>
</dbReference>
<dbReference type="eggNOG" id="KOG0017">
    <property type="taxonomic scope" value="Eukaryota"/>
</dbReference>
<reference evidence="2 3" key="1">
    <citation type="journal article" date="2014" name="Genome Biol.">
        <title>Transcriptome and methylome profiling reveals relics of genome dominance in the mesopolyploid Brassica oleracea.</title>
        <authorList>
            <person name="Parkin I.A."/>
            <person name="Koh C."/>
            <person name="Tang H."/>
            <person name="Robinson S.J."/>
            <person name="Kagale S."/>
            <person name="Clarke W.E."/>
            <person name="Town C.D."/>
            <person name="Nixon J."/>
            <person name="Krishnakumar V."/>
            <person name="Bidwell S.L."/>
            <person name="Denoeud F."/>
            <person name="Belcram H."/>
            <person name="Links M.G."/>
            <person name="Just J."/>
            <person name="Clarke C."/>
            <person name="Bender T."/>
            <person name="Huebert T."/>
            <person name="Mason A.S."/>
            <person name="Pires J.C."/>
            <person name="Barker G."/>
            <person name="Moore J."/>
            <person name="Walley P.G."/>
            <person name="Manoli S."/>
            <person name="Batley J."/>
            <person name="Edwards D."/>
            <person name="Nelson M.N."/>
            <person name="Wang X."/>
            <person name="Paterson A.H."/>
            <person name="King G."/>
            <person name="Bancroft I."/>
            <person name="Chalhoub B."/>
            <person name="Sharpe A.G."/>
        </authorList>
    </citation>
    <scope>NUCLEOTIDE SEQUENCE</scope>
    <source>
        <strain evidence="2 3">cv. TO1000</strain>
    </source>
</reference>
<sequence length="151" mass="16903">MLYVDVHAPEMRNSSGERITKWISNHAFQQGLQGKYNVSSSFNDTDLVPYCAEETDLRSNPSQVGEDDVILASNGTEEMDQLEPELKEVEERTKELLEAEGTNDKDLEVPIGPMTRSKQARFRQALHQLSHTIQGNLECANPTTLVVIQAS</sequence>
<dbReference type="EnsemblPlants" id="Bo7g024100.1">
    <property type="protein sequence ID" value="Bo7g024100.1"/>
    <property type="gene ID" value="Bo7g024100"/>
</dbReference>
<dbReference type="HOGENOM" id="CLU_1734024_0_0_1"/>
<dbReference type="AlphaFoldDB" id="A0A0D3D467"/>
<evidence type="ECO:0000313" key="2">
    <source>
        <dbReference type="EnsemblPlants" id="Bo7g024100.1"/>
    </source>
</evidence>
<keyword evidence="1" id="KW-0175">Coiled coil</keyword>
<reference evidence="2" key="2">
    <citation type="submission" date="2015-03" db="UniProtKB">
        <authorList>
            <consortium name="EnsemblPlants"/>
        </authorList>
    </citation>
    <scope>IDENTIFICATION</scope>
</reference>
<evidence type="ECO:0000313" key="3">
    <source>
        <dbReference type="Proteomes" id="UP000032141"/>
    </source>
</evidence>
<organism evidence="2 3">
    <name type="scientific">Brassica oleracea var. oleracea</name>
    <dbReference type="NCBI Taxonomy" id="109376"/>
    <lineage>
        <taxon>Eukaryota</taxon>
        <taxon>Viridiplantae</taxon>
        <taxon>Streptophyta</taxon>
        <taxon>Embryophyta</taxon>
        <taxon>Tracheophyta</taxon>
        <taxon>Spermatophyta</taxon>
        <taxon>Magnoliopsida</taxon>
        <taxon>eudicotyledons</taxon>
        <taxon>Gunneridae</taxon>
        <taxon>Pentapetalae</taxon>
        <taxon>rosids</taxon>
        <taxon>malvids</taxon>
        <taxon>Brassicales</taxon>
        <taxon>Brassicaceae</taxon>
        <taxon>Brassiceae</taxon>
        <taxon>Brassica</taxon>
    </lineage>
</organism>
<dbReference type="Proteomes" id="UP000032141">
    <property type="component" value="Chromosome C7"/>
</dbReference>
<feature type="coiled-coil region" evidence="1">
    <location>
        <begin position="72"/>
        <end position="99"/>
    </location>
</feature>
<accession>A0A0D3D467</accession>
<proteinExistence type="predicted"/>
<protein>
    <submittedName>
        <fullName evidence="2">Uncharacterized protein</fullName>
    </submittedName>
</protein>
<name>A0A0D3D467_BRAOL</name>
<keyword evidence="3" id="KW-1185">Reference proteome</keyword>